<evidence type="ECO:0000256" key="1">
    <source>
        <dbReference type="ARBA" id="ARBA00022553"/>
    </source>
</evidence>
<dbReference type="SUPFAM" id="SSF49879">
    <property type="entry name" value="SMAD/FHA domain"/>
    <property type="match status" value="1"/>
</dbReference>
<keyword evidence="1" id="KW-0597">Phosphoprotein</keyword>
<protein>
    <submittedName>
        <fullName evidence="3">FHA domain-containing protein</fullName>
    </submittedName>
</protein>
<comment type="caution">
    <text evidence="3">The sequence shown here is derived from an EMBL/GenBank/DDBJ whole genome shotgun (WGS) entry which is preliminary data.</text>
</comment>
<feature type="domain" description="FHA" evidence="2">
    <location>
        <begin position="108"/>
        <end position="157"/>
    </location>
</feature>
<dbReference type="RefSeq" id="WP_165303056.1">
    <property type="nucleotide sequence ID" value="NZ_JAAKZZ010000724.1"/>
</dbReference>
<dbReference type="InterPro" id="IPR008984">
    <property type="entry name" value="SMAD_FHA_dom_sf"/>
</dbReference>
<feature type="non-terminal residue" evidence="3">
    <location>
        <position position="188"/>
    </location>
</feature>
<name>A0A6G4X976_9ACTN</name>
<dbReference type="InterPro" id="IPR000253">
    <property type="entry name" value="FHA_dom"/>
</dbReference>
<dbReference type="InterPro" id="IPR012551">
    <property type="entry name" value="DUF1707_SHOCT-like"/>
</dbReference>
<sequence>MTTLEPGARPGRLSDTDREHALGVLRASAEQGRVSADTFVRRMEVVLQARWQEELHAVLGDLPARPARKQRLLSAVGRVSAFPGQLRHAWRSQRLPRLLLPQPGPYPLTIGRAPGSVLRLEHETVSRFHAQLTSGRSGWLLQDLGSRNGTFVNGGRITGAVPVRPDDQVGFGQTAFRLLAPQSPLPPP</sequence>
<keyword evidence="4" id="KW-1185">Reference proteome</keyword>
<dbReference type="PANTHER" id="PTHR23308">
    <property type="entry name" value="NUCLEAR INHIBITOR OF PROTEIN PHOSPHATASE-1"/>
    <property type="match status" value="1"/>
</dbReference>
<dbReference type="Pfam" id="PF08044">
    <property type="entry name" value="DUF1707"/>
    <property type="match status" value="1"/>
</dbReference>
<dbReference type="AlphaFoldDB" id="A0A6G4X976"/>
<evidence type="ECO:0000259" key="2">
    <source>
        <dbReference type="PROSITE" id="PS50006"/>
    </source>
</evidence>
<dbReference type="InterPro" id="IPR050923">
    <property type="entry name" value="Cell_Proc_Reg/RNA_Proc"/>
</dbReference>
<evidence type="ECO:0000313" key="4">
    <source>
        <dbReference type="Proteomes" id="UP000477722"/>
    </source>
</evidence>
<dbReference type="Pfam" id="PF00498">
    <property type="entry name" value="FHA"/>
    <property type="match status" value="1"/>
</dbReference>
<dbReference type="SMART" id="SM00240">
    <property type="entry name" value="FHA"/>
    <property type="match status" value="1"/>
</dbReference>
<accession>A0A6G4X976</accession>
<dbReference type="PROSITE" id="PS50006">
    <property type="entry name" value="FHA_DOMAIN"/>
    <property type="match status" value="1"/>
</dbReference>
<dbReference type="Proteomes" id="UP000477722">
    <property type="component" value="Unassembled WGS sequence"/>
</dbReference>
<reference evidence="3 4" key="1">
    <citation type="submission" date="2020-02" db="EMBL/GenBank/DDBJ databases">
        <title>Whole-genome analyses of novel actinobacteria.</title>
        <authorList>
            <person name="Sahin N."/>
            <person name="Tatar D."/>
        </authorList>
    </citation>
    <scope>NUCLEOTIDE SEQUENCE [LARGE SCALE GENOMIC DNA]</scope>
    <source>
        <strain evidence="3 4">SB3404</strain>
    </source>
</reference>
<evidence type="ECO:0000313" key="3">
    <source>
        <dbReference type="EMBL" id="NGO73410.1"/>
    </source>
</evidence>
<organism evidence="3 4">
    <name type="scientific">Streptomyces boncukensis</name>
    <dbReference type="NCBI Taxonomy" id="2711219"/>
    <lineage>
        <taxon>Bacteria</taxon>
        <taxon>Bacillati</taxon>
        <taxon>Actinomycetota</taxon>
        <taxon>Actinomycetes</taxon>
        <taxon>Kitasatosporales</taxon>
        <taxon>Streptomycetaceae</taxon>
        <taxon>Streptomyces</taxon>
    </lineage>
</organism>
<dbReference type="CDD" id="cd00060">
    <property type="entry name" value="FHA"/>
    <property type="match status" value="1"/>
</dbReference>
<gene>
    <name evidence="3" type="ORF">G5C65_34785</name>
</gene>
<dbReference type="EMBL" id="JAAKZZ010000724">
    <property type="protein sequence ID" value="NGO73410.1"/>
    <property type="molecule type" value="Genomic_DNA"/>
</dbReference>
<proteinExistence type="predicted"/>
<dbReference type="Gene3D" id="2.60.200.20">
    <property type="match status" value="1"/>
</dbReference>